<dbReference type="Gene3D" id="3.40.462.20">
    <property type="match status" value="1"/>
</dbReference>
<accession>A0A4R6S614</accession>
<evidence type="ECO:0000256" key="1">
    <source>
        <dbReference type="ARBA" id="ARBA00001974"/>
    </source>
</evidence>
<sequence>MSFQTGVRSRPDLVVEAADVTDVQRAITQGLPVSAQATGHGAMSSDGGVLINTARLDHVHIDPQARTAEVGAGVTWDGVVREAARHGLAPLSGTSPTVGVAGYTLGGGLSPLSRRYGYAADHVLSVDIVLPSGEHRRVSADDEDLFWALRGAGRSFGVVTSLRFKLFPVDRILGGSLTFDPARFPEVLQHYRKWTDEVPDDLTSALALTNFPDSPGMPPPLRGRKVLRVVVVGGEEPALEPLRRIGVLEDTVRAMRYADIAAVFAEPTTPHGFQGDAVVATDLDPAAAADFADLFDPGAEHAMFLVVHHLGGAMATPPTPANAVGHRDARFLVRATTPVVYPAAAGLGALHSTMIEKLGRGSKRRMLNFLFGDAPQQAATCYDPADHRRLTELKRRIDPTNLIRPARGI</sequence>
<keyword evidence="8" id="KW-1185">Reference proteome</keyword>
<comment type="caution">
    <text evidence="7">The sequence shown here is derived from an EMBL/GenBank/DDBJ whole genome shotgun (WGS) entry which is preliminary data.</text>
</comment>
<comment type="cofactor">
    <cofactor evidence="1">
        <name>FAD</name>
        <dbReference type="ChEBI" id="CHEBI:57692"/>
    </cofactor>
</comment>
<reference evidence="7 8" key="1">
    <citation type="submission" date="2019-03" db="EMBL/GenBank/DDBJ databases">
        <title>Genomic Encyclopedia of Type Strains, Phase IV (KMG-IV): sequencing the most valuable type-strain genomes for metagenomic binning, comparative biology and taxonomic classification.</title>
        <authorList>
            <person name="Goeker M."/>
        </authorList>
    </citation>
    <scope>NUCLEOTIDE SEQUENCE [LARGE SCALE GENOMIC DNA]</scope>
    <source>
        <strain evidence="7 8">DSM 45361</strain>
    </source>
</reference>
<dbReference type="OrthoDB" id="5169292at2"/>
<comment type="similarity">
    <text evidence="2">Belongs to the oxygen-dependent FAD-linked oxidoreductase family.</text>
</comment>
<evidence type="ECO:0000256" key="3">
    <source>
        <dbReference type="ARBA" id="ARBA00022630"/>
    </source>
</evidence>
<evidence type="ECO:0000259" key="6">
    <source>
        <dbReference type="PROSITE" id="PS51387"/>
    </source>
</evidence>
<evidence type="ECO:0000256" key="2">
    <source>
        <dbReference type="ARBA" id="ARBA00005466"/>
    </source>
</evidence>
<keyword evidence="5" id="KW-0560">Oxidoreductase</keyword>
<dbReference type="InterPro" id="IPR006094">
    <property type="entry name" value="Oxid_FAD_bind_N"/>
</dbReference>
<dbReference type="InterPro" id="IPR016169">
    <property type="entry name" value="FAD-bd_PCMH_sub2"/>
</dbReference>
<dbReference type="Pfam" id="PF01565">
    <property type="entry name" value="FAD_binding_4"/>
    <property type="match status" value="1"/>
</dbReference>
<dbReference type="EMBL" id="SNXZ01000005">
    <property type="protein sequence ID" value="TDP94783.1"/>
    <property type="molecule type" value="Genomic_DNA"/>
</dbReference>
<dbReference type="PANTHER" id="PTHR42973:SF39">
    <property type="entry name" value="FAD-BINDING PCMH-TYPE DOMAIN-CONTAINING PROTEIN"/>
    <property type="match status" value="1"/>
</dbReference>
<dbReference type="PROSITE" id="PS51387">
    <property type="entry name" value="FAD_PCMH"/>
    <property type="match status" value="1"/>
</dbReference>
<dbReference type="SUPFAM" id="SSF56176">
    <property type="entry name" value="FAD-binding/transporter-associated domain-like"/>
    <property type="match status" value="1"/>
</dbReference>
<evidence type="ECO:0000313" key="8">
    <source>
        <dbReference type="Proteomes" id="UP000295444"/>
    </source>
</evidence>
<dbReference type="Gene3D" id="3.30.465.10">
    <property type="match status" value="1"/>
</dbReference>
<protein>
    <submittedName>
        <fullName evidence="7">FAD/FMN-containing dehydrogenase</fullName>
    </submittedName>
</protein>
<dbReference type="InterPro" id="IPR016166">
    <property type="entry name" value="FAD-bd_PCMH"/>
</dbReference>
<evidence type="ECO:0000313" key="7">
    <source>
        <dbReference type="EMBL" id="TDP94783.1"/>
    </source>
</evidence>
<dbReference type="Proteomes" id="UP000295444">
    <property type="component" value="Unassembled WGS sequence"/>
</dbReference>
<name>A0A4R6S614_LABRH</name>
<organism evidence="7 8">
    <name type="scientific">Labedaea rhizosphaerae</name>
    <dbReference type="NCBI Taxonomy" id="598644"/>
    <lineage>
        <taxon>Bacteria</taxon>
        <taxon>Bacillati</taxon>
        <taxon>Actinomycetota</taxon>
        <taxon>Actinomycetes</taxon>
        <taxon>Pseudonocardiales</taxon>
        <taxon>Pseudonocardiaceae</taxon>
        <taxon>Labedaea</taxon>
    </lineage>
</organism>
<evidence type="ECO:0000256" key="4">
    <source>
        <dbReference type="ARBA" id="ARBA00022827"/>
    </source>
</evidence>
<dbReference type="AlphaFoldDB" id="A0A4R6S614"/>
<dbReference type="InterPro" id="IPR036318">
    <property type="entry name" value="FAD-bd_PCMH-like_sf"/>
</dbReference>
<keyword evidence="3" id="KW-0285">Flavoprotein</keyword>
<dbReference type="GO" id="GO:0071949">
    <property type="term" value="F:FAD binding"/>
    <property type="evidence" value="ECO:0007669"/>
    <property type="project" value="InterPro"/>
</dbReference>
<dbReference type="GO" id="GO:0016491">
    <property type="term" value="F:oxidoreductase activity"/>
    <property type="evidence" value="ECO:0007669"/>
    <property type="project" value="UniProtKB-KW"/>
</dbReference>
<dbReference type="InterPro" id="IPR050416">
    <property type="entry name" value="FAD-linked_Oxidoreductase"/>
</dbReference>
<proteinExistence type="inferred from homology"/>
<keyword evidence="4" id="KW-0274">FAD</keyword>
<gene>
    <name evidence="7" type="ORF">EV186_10515</name>
</gene>
<dbReference type="RefSeq" id="WP_133852210.1">
    <property type="nucleotide sequence ID" value="NZ_SNXZ01000005.1"/>
</dbReference>
<feature type="domain" description="FAD-binding PCMH-type" evidence="6">
    <location>
        <begin position="7"/>
        <end position="169"/>
    </location>
</feature>
<evidence type="ECO:0000256" key="5">
    <source>
        <dbReference type="ARBA" id="ARBA00023002"/>
    </source>
</evidence>
<dbReference type="PANTHER" id="PTHR42973">
    <property type="entry name" value="BINDING OXIDOREDUCTASE, PUTATIVE (AFU_ORTHOLOGUE AFUA_1G17690)-RELATED"/>
    <property type="match status" value="1"/>
</dbReference>